<dbReference type="Proteomes" id="UP001501057">
    <property type="component" value="Unassembled WGS sequence"/>
</dbReference>
<dbReference type="PROSITE" id="PS50990">
    <property type="entry name" value="PEPTIDASE_C39"/>
    <property type="match status" value="1"/>
</dbReference>
<reference evidence="4" key="1">
    <citation type="journal article" date="2019" name="Int. J. Syst. Evol. Microbiol.">
        <title>The Global Catalogue of Microorganisms (GCM) 10K type strain sequencing project: providing services to taxonomists for standard genome sequencing and annotation.</title>
        <authorList>
            <consortium name="The Broad Institute Genomics Platform"/>
            <consortium name="The Broad Institute Genome Sequencing Center for Infectious Disease"/>
            <person name="Wu L."/>
            <person name="Ma J."/>
        </authorList>
    </citation>
    <scope>NUCLEOTIDE SEQUENCE [LARGE SCALE GENOMIC DNA]</scope>
    <source>
        <strain evidence="4">JCM 13518</strain>
    </source>
</reference>
<dbReference type="RefSeq" id="WP_344203040.1">
    <property type="nucleotide sequence ID" value="NZ_BAAAME010000005.1"/>
</dbReference>
<evidence type="ECO:0000259" key="2">
    <source>
        <dbReference type="PROSITE" id="PS50990"/>
    </source>
</evidence>
<protein>
    <recommendedName>
        <fullName evidence="2">Peptidase C39 domain-containing protein</fullName>
    </recommendedName>
</protein>
<accession>A0ABP4W8D1</accession>
<name>A0ABP4W8D1_9ACTN</name>
<feature type="region of interest" description="Disordered" evidence="1">
    <location>
        <begin position="169"/>
        <end position="195"/>
    </location>
</feature>
<dbReference type="InterPro" id="IPR039564">
    <property type="entry name" value="Peptidase_C39-like"/>
</dbReference>
<dbReference type="EMBL" id="BAAAME010000005">
    <property type="protein sequence ID" value="GAA1747884.1"/>
    <property type="molecule type" value="Genomic_DNA"/>
</dbReference>
<feature type="compositionally biased region" description="Polar residues" evidence="1">
    <location>
        <begin position="184"/>
        <end position="195"/>
    </location>
</feature>
<gene>
    <name evidence="3" type="ORF">GCM10009710_29910</name>
</gene>
<sequence length="195" mass="20810">MSPLVRFPQHLHLQPEAEVPLGVDAAELEEWGDRVCGLACLRTVLTFHDLPVPRLWDLVEAARELEAYVPQGIVHARLVDVARRHGLDGAAVELPGIDDVVRVGDAGFPVIVSVGPTLPDDGSRGGHLITVGGSTPDGQVAIADPGRWGASRDRVPADRFSSYTGRAIVPWPPAQSDRARALLESSTSRPTSGGR</sequence>
<dbReference type="Pfam" id="PF13529">
    <property type="entry name" value="Peptidase_C39_2"/>
    <property type="match status" value="1"/>
</dbReference>
<proteinExistence type="predicted"/>
<keyword evidence="4" id="KW-1185">Reference proteome</keyword>
<dbReference type="Gene3D" id="3.90.70.10">
    <property type="entry name" value="Cysteine proteinases"/>
    <property type="match status" value="1"/>
</dbReference>
<dbReference type="InterPro" id="IPR005074">
    <property type="entry name" value="Peptidase_C39"/>
</dbReference>
<feature type="domain" description="Peptidase C39" evidence="2">
    <location>
        <begin position="27"/>
        <end position="171"/>
    </location>
</feature>
<evidence type="ECO:0000256" key="1">
    <source>
        <dbReference type="SAM" id="MobiDB-lite"/>
    </source>
</evidence>
<evidence type="ECO:0000313" key="4">
    <source>
        <dbReference type="Proteomes" id="UP001501057"/>
    </source>
</evidence>
<organism evidence="3 4">
    <name type="scientific">Aeromicrobium alkaliterrae</name>
    <dbReference type="NCBI Taxonomy" id="302168"/>
    <lineage>
        <taxon>Bacteria</taxon>
        <taxon>Bacillati</taxon>
        <taxon>Actinomycetota</taxon>
        <taxon>Actinomycetes</taxon>
        <taxon>Propionibacteriales</taxon>
        <taxon>Nocardioidaceae</taxon>
        <taxon>Aeromicrobium</taxon>
    </lineage>
</organism>
<comment type="caution">
    <text evidence="3">The sequence shown here is derived from an EMBL/GenBank/DDBJ whole genome shotgun (WGS) entry which is preliminary data.</text>
</comment>
<evidence type="ECO:0000313" key="3">
    <source>
        <dbReference type="EMBL" id="GAA1747884.1"/>
    </source>
</evidence>